<feature type="coiled-coil region" evidence="1">
    <location>
        <begin position="461"/>
        <end position="488"/>
    </location>
</feature>
<dbReference type="Pfam" id="PF13855">
    <property type="entry name" value="LRR_8"/>
    <property type="match status" value="1"/>
</dbReference>
<dbReference type="OrthoDB" id="5632360at2"/>
<feature type="compositionally biased region" description="Polar residues" evidence="2">
    <location>
        <begin position="532"/>
        <end position="546"/>
    </location>
</feature>
<dbReference type="InterPro" id="IPR052595">
    <property type="entry name" value="LRRC69/RLP"/>
</dbReference>
<evidence type="ECO:0000256" key="1">
    <source>
        <dbReference type="SAM" id="Coils"/>
    </source>
</evidence>
<dbReference type="RefSeq" id="WP_045096385.1">
    <property type="nucleotide sequence ID" value="NZ_LN614827.1"/>
</dbReference>
<dbReference type="PANTHER" id="PTHR48057">
    <property type="entry name" value="LEUCINE-RICH REPEAT SERINE/THREONINE-PROTEIN KINASE 1"/>
    <property type="match status" value="1"/>
</dbReference>
<dbReference type="STRING" id="1212491.LFA_2611"/>
<keyword evidence="4" id="KW-1185">Reference proteome</keyword>
<evidence type="ECO:0000256" key="2">
    <source>
        <dbReference type="SAM" id="MobiDB-lite"/>
    </source>
</evidence>
<feature type="region of interest" description="Disordered" evidence="2">
    <location>
        <begin position="519"/>
        <end position="546"/>
    </location>
</feature>
<name>A0A098G7J7_9GAMM</name>
<dbReference type="Pfam" id="PF13516">
    <property type="entry name" value="LRR_6"/>
    <property type="match status" value="1"/>
</dbReference>
<proteinExistence type="predicted"/>
<dbReference type="HOGENOM" id="CLU_498554_0_0_6"/>
<dbReference type="AlphaFoldDB" id="A0A098G7J7"/>
<reference evidence="4" key="1">
    <citation type="submission" date="2014-09" db="EMBL/GenBank/DDBJ databases">
        <authorList>
            <person name="Gomez-Valero L."/>
        </authorList>
    </citation>
    <scope>NUCLEOTIDE SEQUENCE [LARGE SCALE GENOMIC DNA]</scope>
    <source>
        <strain evidence="4">ATCC700992</strain>
    </source>
</reference>
<gene>
    <name evidence="3" type="ORF">LFA_2611</name>
</gene>
<dbReference type="KEGG" id="lfa:LFA_2611"/>
<dbReference type="Proteomes" id="UP000032430">
    <property type="component" value="Chromosome I"/>
</dbReference>
<protein>
    <submittedName>
        <fullName evidence="3">Putative Leucine-rich repeat protein Substrate of the Dot/Icm secretion system</fullName>
    </submittedName>
</protein>
<sequence length="546" mass="60755">MKLNHFLDKVQHDDPFLATVKLSLKKKNNMKKLLAALDDANNLGCKNISELDLSGSRFTQEDFALLVQALNKLPNITTLRLDGCHITDRNTHNLVRLEHVNALSLKNNSLGSMPLFSMKLTALYLDNNPQLNVKIALSQFRTFPNSLKVLSLNQCNVTDSSLQYFISAGSKLKQLTQLHLRQNKLTSGCMATLNGLDSLTTLDLGNNFKIKMLGDALHLGCPSLEVLCIDHCDLNHLAFKSIAQMAKLHTVDLSDNSRLRQQFSLNKMDFSDTTHFANIRTMNLSACKLGDAFLSELIQFFPNLVHLNMASNQVSQAGVECLLKNLRLQVLDISAQELYKIPSRQKNPLTDKQKEAKRGRKKILDSLLSSICEADQLTEINLEGTGLSPKMLLSIIPTEKDQRKLTIINGLNYSKLEPILKKRITDKKKAKLASSEAKVSSSQELSSSAEMAVIELSPRKTSKKTEQIKHLQAEVKRLKQELEVAKATIVALAGGEDKTTKQTSSHVKRTAAIFEGLNTYGQFSSPPRRVKQGQQPDPIATSSCQR</sequence>
<keyword evidence="1" id="KW-0175">Coiled coil</keyword>
<evidence type="ECO:0000313" key="4">
    <source>
        <dbReference type="Proteomes" id="UP000032430"/>
    </source>
</evidence>
<dbReference type="EMBL" id="LN614827">
    <property type="protein sequence ID" value="CEG57981.1"/>
    <property type="molecule type" value="Genomic_DNA"/>
</dbReference>
<organism evidence="3 4">
    <name type="scientific">Legionella fallonii LLAP-10</name>
    <dbReference type="NCBI Taxonomy" id="1212491"/>
    <lineage>
        <taxon>Bacteria</taxon>
        <taxon>Pseudomonadati</taxon>
        <taxon>Pseudomonadota</taxon>
        <taxon>Gammaproteobacteria</taxon>
        <taxon>Legionellales</taxon>
        <taxon>Legionellaceae</taxon>
        <taxon>Legionella</taxon>
    </lineage>
</organism>
<accession>A0A098G7J7</accession>
<dbReference type="InterPro" id="IPR032675">
    <property type="entry name" value="LRR_dom_sf"/>
</dbReference>
<dbReference type="Gene3D" id="3.80.10.10">
    <property type="entry name" value="Ribonuclease Inhibitor"/>
    <property type="match status" value="1"/>
</dbReference>
<evidence type="ECO:0000313" key="3">
    <source>
        <dbReference type="EMBL" id="CEG57981.1"/>
    </source>
</evidence>
<dbReference type="InterPro" id="IPR001611">
    <property type="entry name" value="Leu-rich_rpt"/>
</dbReference>
<dbReference type="SUPFAM" id="SSF52047">
    <property type="entry name" value="RNI-like"/>
    <property type="match status" value="1"/>
</dbReference>